<dbReference type="EC" id="2.5.1.30" evidence="1"/>
<accession>A0A2X4WG15</accession>
<gene>
    <name evidence="1" type="primary">hepS</name>
    <name evidence="1" type="ORF">NCTC4824_01941</name>
</gene>
<reference evidence="1 2" key="1">
    <citation type="submission" date="2018-06" db="EMBL/GenBank/DDBJ databases">
        <authorList>
            <consortium name="Pathogen Informatics"/>
            <person name="Doyle S."/>
        </authorList>
    </citation>
    <scope>NUCLEOTIDE SEQUENCE [LARGE SCALE GENOMIC DNA]</scope>
    <source>
        <strain evidence="1 2">NCTC4824</strain>
    </source>
</reference>
<protein>
    <submittedName>
        <fullName evidence="1">Heptaprenyl diphosphate synthase subunit 1</fullName>
        <ecNumber evidence="1">2.5.1.30</ecNumber>
    </submittedName>
</protein>
<sequence length="273" mass="31726">MAVCDYVEQMNAIKELLNKKSYNSYFQKVIGSPQIDEDRLLMMSISLQDTNLTIPEQNIYITSAMLVQLALNTHERVADPDAVRQERQLAVLAGDYYSGMYYHLLAYLENTELITSLATAIKVVNEHNISLFQNTVHTFEEFLNEFKEVEIAVIEQFCLHFQATKYISFFNEFLFLKKMIKEYEGFQAGKSVLFFERLKEHYFQEGTNVPISNLSKDDSEKLSQLSYNYVEESINRLNNMIEDLPVLPPMLQMRIQEVLSRIHGLTRLSVEEG</sequence>
<dbReference type="STRING" id="1348624.GCA_001591545_01011"/>
<dbReference type="KEGG" id="blen:NCTC4824_01941"/>
<dbReference type="GO" id="GO:0000010">
    <property type="term" value="F:heptaprenyl diphosphate synthase activity"/>
    <property type="evidence" value="ECO:0007669"/>
    <property type="project" value="UniProtKB-EC"/>
</dbReference>
<dbReference type="GO" id="GO:0009234">
    <property type="term" value="P:menaquinone biosynthetic process"/>
    <property type="evidence" value="ECO:0007669"/>
    <property type="project" value="InterPro"/>
</dbReference>
<dbReference type="AlphaFoldDB" id="A0A2X4WG15"/>
<keyword evidence="2" id="KW-1185">Reference proteome</keyword>
<proteinExistence type="predicted"/>
<evidence type="ECO:0000313" key="2">
    <source>
        <dbReference type="Proteomes" id="UP000249134"/>
    </source>
</evidence>
<evidence type="ECO:0000313" key="1">
    <source>
        <dbReference type="EMBL" id="SQI56540.1"/>
    </source>
</evidence>
<dbReference type="Proteomes" id="UP000249134">
    <property type="component" value="Chromosome 1"/>
</dbReference>
<keyword evidence="1" id="KW-0808">Transferase</keyword>
<dbReference type="EMBL" id="LS483476">
    <property type="protein sequence ID" value="SQI56540.1"/>
    <property type="molecule type" value="Genomic_DNA"/>
</dbReference>
<dbReference type="Gene3D" id="1.20.120.1450">
    <property type="match status" value="1"/>
</dbReference>
<name>A0A2X4WG15_LEDLE</name>
<organism evidence="1 2">
    <name type="scientific">Lederbergia lenta</name>
    <name type="common">Bacillus lentus</name>
    <dbReference type="NCBI Taxonomy" id="1467"/>
    <lineage>
        <taxon>Bacteria</taxon>
        <taxon>Bacillati</taxon>
        <taxon>Bacillota</taxon>
        <taxon>Bacilli</taxon>
        <taxon>Bacillales</taxon>
        <taxon>Bacillaceae</taxon>
        <taxon>Lederbergia</taxon>
    </lineage>
</organism>
<dbReference type="RefSeq" id="WP_066137791.1">
    <property type="nucleotide sequence ID" value="NZ_CBCSGM010000001.1"/>
</dbReference>
<dbReference type="Pfam" id="PF07307">
    <property type="entry name" value="HEPPP_synt_1"/>
    <property type="match status" value="1"/>
</dbReference>
<dbReference type="InterPro" id="IPR009920">
    <property type="entry name" value="HEPPP_synth_su1"/>
</dbReference>